<comment type="caution">
    <text evidence="1">The sequence shown here is derived from an EMBL/GenBank/DDBJ whole genome shotgun (WGS) entry which is preliminary data.</text>
</comment>
<dbReference type="Proteomes" id="UP001159405">
    <property type="component" value="Unassembled WGS sequence"/>
</dbReference>
<sequence length="261" mass="30153">MGYILVQLRKAFPKFDSQNIFFGDKFLERLLGKEAVVIQVSILLFLRHLEWMNENAALNISQRHPRSKQLRQTFSCRFPFPITLRARDQIFSSKSNEQKRGSQLRKQYNAKNLQCLLKFGLIEDNVTQIFDSDLKGAWHYNHVTFTPIAKNFMLYCRLIYMLSILCVRLTIQAAVIVNQKVSCSSNKTRMITVIFDSKPTSVLFHMGDFGCADGGWTPVIKMDGNKQTFNYSSTLWSNKETFNLNGGKTEFDSQETKLPSY</sequence>
<evidence type="ECO:0000313" key="1">
    <source>
        <dbReference type="EMBL" id="CAH3111509.1"/>
    </source>
</evidence>
<name>A0ABN8NJ20_9CNID</name>
<keyword evidence="2" id="KW-1185">Reference proteome</keyword>
<proteinExistence type="predicted"/>
<accession>A0ABN8NJ20</accession>
<dbReference type="EMBL" id="CALNXK010000024">
    <property type="protein sequence ID" value="CAH3111509.1"/>
    <property type="molecule type" value="Genomic_DNA"/>
</dbReference>
<evidence type="ECO:0000313" key="2">
    <source>
        <dbReference type="Proteomes" id="UP001159405"/>
    </source>
</evidence>
<reference evidence="1 2" key="1">
    <citation type="submission" date="2022-05" db="EMBL/GenBank/DDBJ databases">
        <authorList>
            <consortium name="Genoscope - CEA"/>
            <person name="William W."/>
        </authorList>
    </citation>
    <scope>NUCLEOTIDE SEQUENCE [LARGE SCALE GENOMIC DNA]</scope>
</reference>
<gene>
    <name evidence="1" type="ORF">PLOB_00020528</name>
</gene>
<organism evidence="1 2">
    <name type="scientific">Porites lobata</name>
    <dbReference type="NCBI Taxonomy" id="104759"/>
    <lineage>
        <taxon>Eukaryota</taxon>
        <taxon>Metazoa</taxon>
        <taxon>Cnidaria</taxon>
        <taxon>Anthozoa</taxon>
        <taxon>Hexacorallia</taxon>
        <taxon>Scleractinia</taxon>
        <taxon>Fungiina</taxon>
        <taxon>Poritidae</taxon>
        <taxon>Porites</taxon>
    </lineage>
</organism>
<protein>
    <submittedName>
        <fullName evidence="1">Uncharacterized protein</fullName>
    </submittedName>
</protein>